<feature type="region of interest" description="Disordered" evidence="1">
    <location>
        <begin position="24"/>
        <end position="54"/>
    </location>
</feature>
<evidence type="ECO:0000313" key="3">
    <source>
        <dbReference type="Proteomes" id="UP000246018"/>
    </source>
</evidence>
<evidence type="ECO:0000256" key="1">
    <source>
        <dbReference type="SAM" id="MobiDB-lite"/>
    </source>
</evidence>
<protein>
    <submittedName>
        <fullName evidence="2">Uncharacterized protein</fullName>
    </submittedName>
</protein>
<comment type="caution">
    <text evidence="2">The sequence shown here is derived from an EMBL/GenBank/DDBJ whole genome shotgun (WGS) entry which is preliminary data.</text>
</comment>
<dbReference type="EMBL" id="QDGZ01000006">
    <property type="protein sequence ID" value="PVG81896.1"/>
    <property type="molecule type" value="Genomic_DNA"/>
</dbReference>
<name>A0A2T8F857_9ACTN</name>
<reference evidence="2 3" key="1">
    <citation type="submission" date="2018-04" db="EMBL/GenBank/DDBJ databases">
        <title>Genome of Nocardioides gansuensis WSJ-1.</title>
        <authorList>
            <person name="Wu S."/>
            <person name="Wang G."/>
        </authorList>
    </citation>
    <scope>NUCLEOTIDE SEQUENCE [LARGE SCALE GENOMIC DNA]</scope>
    <source>
        <strain evidence="2 3">WSJ-1</strain>
    </source>
</reference>
<organism evidence="2 3">
    <name type="scientific">Nocardioides gansuensis</name>
    <dbReference type="NCBI Taxonomy" id="2138300"/>
    <lineage>
        <taxon>Bacteria</taxon>
        <taxon>Bacillati</taxon>
        <taxon>Actinomycetota</taxon>
        <taxon>Actinomycetes</taxon>
        <taxon>Propionibacteriales</taxon>
        <taxon>Nocardioidaceae</taxon>
        <taxon>Nocardioides</taxon>
    </lineage>
</organism>
<evidence type="ECO:0000313" key="2">
    <source>
        <dbReference type="EMBL" id="PVG81896.1"/>
    </source>
</evidence>
<keyword evidence="3" id="KW-1185">Reference proteome</keyword>
<gene>
    <name evidence="2" type="ORF">DDE18_14375</name>
</gene>
<dbReference type="Proteomes" id="UP000246018">
    <property type="component" value="Unassembled WGS sequence"/>
</dbReference>
<accession>A0A2T8F857</accession>
<sequence>MVRVSLLLLMVVGIAVVLLLRPDGTGSPSSEPSPSSSSPTPTETVSPPTARRPPGERAFCAGFVSLADAQARYADDPAAQGAALEEAADRMVGLGVPESMPPAAGGGYYTLLNGIYSSLGKALDPAAVPGALPGEQLPDSGAAFSAYLAQACPA</sequence>
<feature type="compositionally biased region" description="Low complexity" evidence="1">
    <location>
        <begin position="27"/>
        <end position="49"/>
    </location>
</feature>
<dbReference type="AlphaFoldDB" id="A0A2T8F857"/>
<proteinExistence type="predicted"/>